<dbReference type="Proteomes" id="UP000294155">
    <property type="component" value="Unassembled WGS sequence"/>
</dbReference>
<feature type="region of interest" description="Disordered" evidence="2">
    <location>
        <begin position="132"/>
        <end position="167"/>
    </location>
</feature>
<sequence>MLAEPGRLRSAKTKQWPGKKKYNPALSGKSARLKAKIRLGFCEGFFASIRFLQLKITPIYTPLVNHKKIHVFFVATVPNTHSLQTHPTMATADLNKLQQLLKSAEDNELVLNQVRKSMDKVRTALDELNALLAPDYTPERKERKPRAASTNGTGARRGRPRKDQSAA</sequence>
<feature type="region of interest" description="Disordered" evidence="2">
    <location>
        <begin position="1"/>
        <end position="21"/>
    </location>
</feature>
<proteinExistence type="predicted"/>
<protein>
    <submittedName>
        <fullName evidence="3">Uncharacterized protein</fullName>
    </submittedName>
</protein>
<evidence type="ECO:0000313" key="4">
    <source>
        <dbReference type="Proteomes" id="UP000294155"/>
    </source>
</evidence>
<accession>A0A4Q5LDL6</accession>
<name>A0A4Q5LDL6_9BACT</name>
<dbReference type="AlphaFoldDB" id="A0A4Q5LDL6"/>
<keyword evidence="4" id="KW-1185">Reference proteome</keyword>
<feature type="compositionally biased region" description="Basic residues" evidence="2">
    <location>
        <begin position="9"/>
        <end position="21"/>
    </location>
</feature>
<dbReference type="EMBL" id="SEWE01000010">
    <property type="protein sequence ID" value="RYU81281.1"/>
    <property type="molecule type" value="Genomic_DNA"/>
</dbReference>
<keyword evidence="1" id="KW-0175">Coiled coil</keyword>
<comment type="caution">
    <text evidence="3">The sequence shown here is derived from an EMBL/GenBank/DDBJ whole genome shotgun (WGS) entry which is preliminary data.</text>
</comment>
<organism evidence="3 4">
    <name type="scientific">Hymenobacter persicinus</name>
    <dbReference type="NCBI Taxonomy" id="2025506"/>
    <lineage>
        <taxon>Bacteria</taxon>
        <taxon>Pseudomonadati</taxon>
        <taxon>Bacteroidota</taxon>
        <taxon>Cytophagia</taxon>
        <taxon>Cytophagales</taxon>
        <taxon>Hymenobacteraceae</taxon>
        <taxon>Hymenobacter</taxon>
    </lineage>
</organism>
<feature type="coiled-coil region" evidence="1">
    <location>
        <begin position="94"/>
        <end position="131"/>
    </location>
</feature>
<evidence type="ECO:0000313" key="3">
    <source>
        <dbReference type="EMBL" id="RYU81281.1"/>
    </source>
</evidence>
<evidence type="ECO:0000256" key="1">
    <source>
        <dbReference type="SAM" id="Coils"/>
    </source>
</evidence>
<gene>
    <name evidence="3" type="ORF">EWM57_06810</name>
</gene>
<evidence type="ECO:0000256" key="2">
    <source>
        <dbReference type="SAM" id="MobiDB-lite"/>
    </source>
</evidence>
<reference evidence="3 4" key="1">
    <citation type="submission" date="2019-02" db="EMBL/GenBank/DDBJ databases">
        <title>Bacterial novel species isolated from soil.</title>
        <authorList>
            <person name="Jung H.-Y."/>
        </authorList>
    </citation>
    <scope>NUCLEOTIDE SEQUENCE [LARGE SCALE GENOMIC DNA]</scope>
    <source>
        <strain evidence="3 4">1-3-3-3</strain>
    </source>
</reference>
<dbReference type="OrthoDB" id="885860at2"/>
<dbReference type="RefSeq" id="WP_129920387.1">
    <property type="nucleotide sequence ID" value="NZ_SEWE01000010.1"/>
</dbReference>